<sequence length="656" mass="73955">MKRRIFGQHSPLLRTLLILVGLLACIAVLLTAFERHGTNAVKLSREDWQWAPAKSFDEVRSPEEGWSPVIHGRTIPVLAYWLRIPLPIGDKADPHLKIMGPGSLKAYDGQSIFYEHLITDVDKRTKNGFRWQIVPLPVPPPSHVDILIRYVRPYPVAASVSFGDRADLLSLLLHQDLDNLIVAALLLFSGFITLGLYSTQRQQLYIYFSLLAFAGGYGTAVCNELLQVIWDNPWPGHFQDVCLPLGTFAFLGALEQLFPETNRRLMTLLRALKWSTLAYAILATIPAFFSRSLYKYVVPAFSPLFAVVFVAIFGTILCAYRSRKDLESIWMMAGFTVMTMITFVHMYRFVFPLFMPETLQASLPSLRQLPIDLLFWGLFVLVVCLIRVIMFRYTAMNRQLTEFNRSLEQAVLTRTRQIRERAEQLEIAHEKLQASMRENAEALAEAMILEERHRITGSIHDGVGHTLSATIIQLEAAKRLAPRDLAAAEQKLTAAQGLVRRGLEDIRQSVRLLREDASYYDLTGAIGALVREKEQLSECSIERRIDPLPEDLGTLQKKLIFQTLQEGLRVGIRQARTPSRFLLSISPADGNRIEARLVHLDESCYAFTYTDFGMRVLADNAAKLGGSLTTGDGDAGFSLTLLLPVDSPLSDDHWVL</sequence>
<dbReference type="Gene3D" id="6.10.250.2870">
    <property type="match status" value="1"/>
</dbReference>
<dbReference type="Proteomes" id="UP001596105">
    <property type="component" value="Unassembled WGS sequence"/>
</dbReference>
<dbReference type="RefSeq" id="WP_209750941.1">
    <property type="nucleotide sequence ID" value="NZ_JBHSMH010000054.1"/>
</dbReference>
<keyword evidence="7" id="KW-0067">ATP-binding</keyword>
<dbReference type="InterPro" id="IPR011712">
    <property type="entry name" value="Sig_transdc_His_kin_sub3_dim/P"/>
</dbReference>
<proteinExistence type="predicted"/>
<dbReference type="PANTHER" id="PTHR24421:SF10">
    <property type="entry name" value="NITRATE_NITRITE SENSOR PROTEIN NARQ"/>
    <property type="match status" value="1"/>
</dbReference>
<evidence type="ECO:0000259" key="11">
    <source>
        <dbReference type="Pfam" id="PF07695"/>
    </source>
</evidence>
<feature type="transmembrane region" description="Helical" evidence="10">
    <location>
        <begin position="204"/>
        <end position="230"/>
    </location>
</feature>
<evidence type="ECO:0000256" key="9">
    <source>
        <dbReference type="SAM" id="Coils"/>
    </source>
</evidence>
<keyword evidence="9" id="KW-0175">Coiled coil</keyword>
<feature type="transmembrane region" description="Helical" evidence="10">
    <location>
        <begin position="274"/>
        <end position="294"/>
    </location>
</feature>
<comment type="catalytic activity">
    <reaction evidence="1">
        <text>ATP + protein L-histidine = ADP + protein N-phospho-L-histidine.</text>
        <dbReference type="EC" id="2.7.13.3"/>
    </reaction>
</comment>
<feature type="transmembrane region" description="Helical" evidence="10">
    <location>
        <begin position="332"/>
        <end position="354"/>
    </location>
</feature>
<dbReference type="EC" id="2.7.13.3" evidence="2"/>
<keyword evidence="8" id="KW-0902">Two-component regulatory system</keyword>
<gene>
    <name evidence="13" type="ORF">ACFPPD_15700</name>
</gene>
<evidence type="ECO:0000256" key="1">
    <source>
        <dbReference type="ARBA" id="ARBA00000085"/>
    </source>
</evidence>
<keyword evidence="3" id="KW-0597">Phosphoprotein</keyword>
<feature type="transmembrane region" description="Helical" evidence="10">
    <location>
        <begin position="300"/>
        <end position="320"/>
    </location>
</feature>
<keyword evidence="5" id="KW-0547">Nucleotide-binding</keyword>
<feature type="transmembrane region" description="Helical" evidence="10">
    <location>
        <begin position="12"/>
        <end position="33"/>
    </location>
</feature>
<evidence type="ECO:0000313" key="13">
    <source>
        <dbReference type="EMBL" id="MFC5470152.1"/>
    </source>
</evidence>
<dbReference type="PROSITE" id="PS51257">
    <property type="entry name" value="PROKAR_LIPOPROTEIN"/>
    <property type="match status" value="1"/>
</dbReference>
<keyword evidence="14" id="KW-1185">Reference proteome</keyword>
<evidence type="ECO:0000256" key="3">
    <source>
        <dbReference type="ARBA" id="ARBA00022553"/>
    </source>
</evidence>
<evidence type="ECO:0000256" key="8">
    <source>
        <dbReference type="ARBA" id="ARBA00023012"/>
    </source>
</evidence>
<dbReference type="GO" id="GO:0016301">
    <property type="term" value="F:kinase activity"/>
    <property type="evidence" value="ECO:0007669"/>
    <property type="project" value="UniProtKB-KW"/>
</dbReference>
<keyword evidence="6 13" id="KW-0418">Kinase</keyword>
<dbReference type="EMBL" id="JBHSMH010000054">
    <property type="protein sequence ID" value="MFC5470152.1"/>
    <property type="molecule type" value="Genomic_DNA"/>
</dbReference>
<keyword evidence="10" id="KW-0812">Transmembrane</keyword>
<evidence type="ECO:0000256" key="2">
    <source>
        <dbReference type="ARBA" id="ARBA00012438"/>
    </source>
</evidence>
<feature type="coiled-coil region" evidence="9">
    <location>
        <begin position="415"/>
        <end position="452"/>
    </location>
</feature>
<dbReference type="Pfam" id="PF07730">
    <property type="entry name" value="HisKA_3"/>
    <property type="match status" value="1"/>
</dbReference>
<evidence type="ECO:0000259" key="12">
    <source>
        <dbReference type="Pfam" id="PF07730"/>
    </source>
</evidence>
<evidence type="ECO:0000256" key="6">
    <source>
        <dbReference type="ARBA" id="ARBA00022777"/>
    </source>
</evidence>
<organism evidence="13 14">
    <name type="scientific">Cohnella suwonensis</name>
    <dbReference type="NCBI Taxonomy" id="696072"/>
    <lineage>
        <taxon>Bacteria</taxon>
        <taxon>Bacillati</taxon>
        <taxon>Bacillota</taxon>
        <taxon>Bacilli</taxon>
        <taxon>Bacillales</taxon>
        <taxon>Paenibacillaceae</taxon>
        <taxon>Cohnella</taxon>
    </lineage>
</organism>
<keyword evidence="4" id="KW-0808">Transferase</keyword>
<accession>A0ABW0LZ21</accession>
<evidence type="ECO:0000313" key="14">
    <source>
        <dbReference type="Proteomes" id="UP001596105"/>
    </source>
</evidence>
<dbReference type="Pfam" id="PF07695">
    <property type="entry name" value="7TMR-DISM_7TM"/>
    <property type="match status" value="1"/>
</dbReference>
<dbReference type="PANTHER" id="PTHR24421">
    <property type="entry name" value="NITRATE/NITRITE SENSOR PROTEIN NARX-RELATED"/>
    <property type="match status" value="1"/>
</dbReference>
<evidence type="ECO:0000256" key="5">
    <source>
        <dbReference type="ARBA" id="ARBA00022741"/>
    </source>
</evidence>
<feature type="domain" description="7TM-DISM receptor extracellular" evidence="11">
    <location>
        <begin position="180"/>
        <end position="349"/>
    </location>
</feature>
<comment type="caution">
    <text evidence="13">The sequence shown here is derived from an EMBL/GenBank/DDBJ whole genome shotgun (WGS) entry which is preliminary data.</text>
</comment>
<evidence type="ECO:0000256" key="4">
    <source>
        <dbReference type="ARBA" id="ARBA00022679"/>
    </source>
</evidence>
<protein>
    <recommendedName>
        <fullName evidence="2">histidine kinase</fullName>
        <ecNumber evidence="2">2.7.13.3</ecNumber>
    </recommendedName>
</protein>
<keyword evidence="10" id="KW-1133">Transmembrane helix</keyword>
<feature type="transmembrane region" description="Helical" evidence="10">
    <location>
        <begin position="236"/>
        <end position="254"/>
    </location>
</feature>
<dbReference type="InterPro" id="IPR011623">
    <property type="entry name" value="7TMR_DISM_rcpt_extracell_dom1"/>
</dbReference>
<name>A0ABW0LZ21_9BACL</name>
<evidence type="ECO:0000256" key="10">
    <source>
        <dbReference type="SAM" id="Phobius"/>
    </source>
</evidence>
<feature type="domain" description="Signal transduction histidine kinase subgroup 3 dimerisation and phosphoacceptor" evidence="12">
    <location>
        <begin position="451"/>
        <end position="516"/>
    </location>
</feature>
<evidence type="ECO:0000256" key="7">
    <source>
        <dbReference type="ARBA" id="ARBA00022840"/>
    </source>
</evidence>
<dbReference type="InterPro" id="IPR050482">
    <property type="entry name" value="Sensor_HK_TwoCompSys"/>
</dbReference>
<reference evidence="14" key="1">
    <citation type="journal article" date="2019" name="Int. J. Syst. Evol. Microbiol.">
        <title>The Global Catalogue of Microorganisms (GCM) 10K type strain sequencing project: providing services to taxonomists for standard genome sequencing and annotation.</title>
        <authorList>
            <consortium name="The Broad Institute Genomics Platform"/>
            <consortium name="The Broad Institute Genome Sequencing Center for Infectious Disease"/>
            <person name="Wu L."/>
            <person name="Ma J."/>
        </authorList>
    </citation>
    <scope>NUCLEOTIDE SEQUENCE [LARGE SCALE GENOMIC DNA]</scope>
    <source>
        <strain evidence="14">CCUG 57113</strain>
    </source>
</reference>
<feature type="transmembrane region" description="Helical" evidence="10">
    <location>
        <begin position="374"/>
        <end position="395"/>
    </location>
</feature>
<keyword evidence="10" id="KW-0472">Membrane</keyword>
<feature type="transmembrane region" description="Helical" evidence="10">
    <location>
        <begin position="180"/>
        <end position="197"/>
    </location>
</feature>